<evidence type="ECO:0000313" key="4">
    <source>
        <dbReference type="EMBL" id="MCV7420615.1"/>
    </source>
</evidence>
<dbReference type="InterPro" id="IPR000086">
    <property type="entry name" value="NUDIX_hydrolase_dom"/>
</dbReference>
<accession>A0A9X2YZZ7</accession>
<dbReference type="Pfam" id="PF00293">
    <property type="entry name" value="NUDIX"/>
    <property type="match status" value="1"/>
</dbReference>
<feature type="domain" description="Nudix hydrolase" evidence="3">
    <location>
        <begin position="17"/>
        <end position="147"/>
    </location>
</feature>
<dbReference type="InterPro" id="IPR015797">
    <property type="entry name" value="NUDIX_hydrolase-like_dom_sf"/>
</dbReference>
<dbReference type="EMBL" id="JACKVK010000005">
    <property type="protein sequence ID" value="MCV7420615.1"/>
    <property type="molecule type" value="Genomic_DNA"/>
</dbReference>
<evidence type="ECO:0000313" key="5">
    <source>
        <dbReference type="Proteomes" id="UP001141629"/>
    </source>
</evidence>
<organism evidence="4 5">
    <name type="scientific">Mycobacterium yunnanensis</name>
    <dbReference type="NCBI Taxonomy" id="368477"/>
    <lineage>
        <taxon>Bacteria</taxon>
        <taxon>Bacillati</taxon>
        <taxon>Actinomycetota</taxon>
        <taxon>Actinomycetes</taxon>
        <taxon>Mycobacteriales</taxon>
        <taxon>Mycobacteriaceae</taxon>
        <taxon>Mycobacterium</taxon>
    </lineage>
</organism>
<sequence>MAEDFVAPEVYYSQLARVRQGAGALITTPDGRVVMYDVTYRDYLELPGGAVNEDEPPPVACRRECREELGVDVQVGRLLVVDHQVDGGERGNSVMFVYDGGTVEGSALQAVPTDEGRGVVFVDTRDLPVATIPRLAARIGNALSARETGDVVETVNGHRR</sequence>
<dbReference type="PROSITE" id="PS51462">
    <property type="entry name" value="NUDIX"/>
    <property type="match status" value="1"/>
</dbReference>
<dbReference type="AlphaFoldDB" id="A0A9X2YZZ7"/>
<evidence type="ECO:0000256" key="1">
    <source>
        <dbReference type="ARBA" id="ARBA00001946"/>
    </source>
</evidence>
<protein>
    <submittedName>
        <fullName evidence="4">NUDIX hydrolase</fullName>
    </submittedName>
</protein>
<name>A0A9X2YZZ7_9MYCO</name>
<gene>
    <name evidence="4" type="ORF">H7K45_08695</name>
</gene>
<comment type="caution">
    <text evidence="4">The sequence shown here is derived from an EMBL/GenBank/DDBJ whole genome shotgun (WGS) entry which is preliminary data.</text>
</comment>
<comment type="cofactor">
    <cofactor evidence="1">
        <name>Mg(2+)</name>
        <dbReference type="ChEBI" id="CHEBI:18420"/>
    </cofactor>
</comment>
<dbReference type="PANTHER" id="PTHR43046:SF14">
    <property type="entry name" value="MUTT_NUDIX FAMILY PROTEIN"/>
    <property type="match status" value="1"/>
</dbReference>
<dbReference type="RefSeq" id="WP_263995398.1">
    <property type="nucleotide sequence ID" value="NZ_JACKVK010000005.1"/>
</dbReference>
<keyword evidence="5" id="KW-1185">Reference proteome</keyword>
<reference evidence="4" key="1">
    <citation type="submission" date="2020-07" db="EMBL/GenBank/DDBJ databases">
        <authorList>
            <person name="Pettersson B.M.F."/>
            <person name="Behra P.R.K."/>
            <person name="Ramesh M."/>
            <person name="Das S."/>
            <person name="Dasgupta S."/>
            <person name="Kirsebom L.A."/>
        </authorList>
    </citation>
    <scope>NUCLEOTIDE SEQUENCE</scope>
    <source>
        <strain evidence="4">DSM 44838</strain>
    </source>
</reference>
<evidence type="ECO:0000256" key="2">
    <source>
        <dbReference type="ARBA" id="ARBA00022801"/>
    </source>
</evidence>
<dbReference type="PANTHER" id="PTHR43046">
    <property type="entry name" value="GDP-MANNOSE MANNOSYL HYDROLASE"/>
    <property type="match status" value="1"/>
</dbReference>
<reference evidence="4" key="2">
    <citation type="journal article" date="2022" name="BMC Genomics">
        <title>Comparative genome analysis of mycobacteria focusing on tRNA and non-coding RNA.</title>
        <authorList>
            <person name="Behra P.R.K."/>
            <person name="Pettersson B.M.F."/>
            <person name="Ramesh M."/>
            <person name="Das S."/>
            <person name="Dasgupta S."/>
            <person name="Kirsebom L.A."/>
        </authorList>
    </citation>
    <scope>NUCLEOTIDE SEQUENCE</scope>
    <source>
        <strain evidence="4">DSM 44838</strain>
    </source>
</reference>
<dbReference type="Gene3D" id="3.90.79.10">
    <property type="entry name" value="Nucleoside Triphosphate Pyrophosphohydrolase"/>
    <property type="match status" value="1"/>
</dbReference>
<dbReference type="Proteomes" id="UP001141629">
    <property type="component" value="Unassembled WGS sequence"/>
</dbReference>
<dbReference type="SUPFAM" id="SSF55811">
    <property type="entry name" value="Nudix"/>
    <property type="match status" value="1"/>
</dbReference>
<dbReference type="CDD" id="cd18876">
    <property type="entry name" value="NUDIX_Hydrolase"/>
    <property type="match status" value="1"/>
</dbReference>
<proteinExistence type="predicted"/>
<dbReference type="GO" id="GO:0016787">
    <property type="term" value="F:hydrolase activity"/>
    <property type="evidence" value="ECO:0007669"/>
    <property type="project" value="UniProtKB-KW"/>
</dbReference>
<evidence type="ECO:0000259" key="3">
    <source>
        <dbReference type="PROSITE" id="PS51462"/>
    </source>
</evidence>
<keyword evidence="2 4" id="KW-0378">Hydrolase</keyword>